<proteinExistence type="predicted"/>
<dbReference type="OrthoDB" id="538223at2759"/>
<keyword evidence="7" id="KW-1185">Reference proteome</keyword>
<keyword evidence="5" id="KW-0812">Transmembrane</keyword>
<dbReference type="PROSITE" id="PS00678">
    <property type="entry name" value="WD_REPEATS_1"/>
    <property type="match status" value="3"/>
</dbReference>
<dbReference type="InterPro" id="IPR001680">
    <property type="entry name" value="WD40_rpt"/>
</dbReference>
<gene>
    <name evidence="6" type="ORF">SPHA_52380</name>
</gene>
<dbReference type="Pfam" id="PF09778">
    <property type="entry name" value="Guanylate_cyc_2"/>
    <property type="match status" value="1"/>
</dbReference>
<feature type="transmembrane region" description="Helical" evidence="5">
    <location>
        <begin position="12"/>
        <end position="31"/>
    </location>
</feature>
<dbReference type="AlphaFoldDB" id="A0A812D9R3"/>
<comment type="caution">
    <text evidence="6">The sequence shown here is derived from an EMBL/GenBank/DDBJ whole genome shotgun (WGS) entry which is preliminary data.</text>
</comment>
<dbReference type="InterPro" id="IPR015943">
    <property type="entry name" value="WD40/YVTN_repeat-like_dom_sf"/>
</dbReference>
<dbReference type="Gene3D" id="3.90.70.10">
    <property type="entry name" value="Cysteine proteinases"/>
    <property type="match status" value="1"/>
</dbReference>
<dbReference type="InterPro" id="IPR019775">
    <property type="entry name" value="WD40_repeat_CS"/>
</dbReference>
<dbReference type="GO" id="GO:0000209">
    <property type="term" value="P:protein polyubiquitination"/>
    <property type="evidence" value="ECO:0007669"/>
    <property type="project" value="TreeGrafter"/>
</dbReference>
<keyword evidence="3" id="KW-0833">Ubl conjugation pathway</keyword>
<dbReference type="PANTHER" id="PTHR15622">
    <property type="entry name" value="WD40 REPEAT PROTEIN"/>
    <property type="match status" value="1"/>
</dbReference>
<evidence type="ECO:0000256" key="5">
    <source>
        <dbReference type="SAM" id="Phobius"/>
    </source>
</evidence>
<evidence type="ECO:0000256" key="3">
    <source>
        <dbReference type="ARBA" id="ARBA00022786"/>
    </source>
</evidence>
<dbReference type="InterPro" id="IPR018616">
    <property type="entry name" value="GUCD1"/>
</dbReference>
<dbReference type="PANTHER" id="PTHR15622:SF2">
    <property type="entry name" value="U4_U6 SMALL NUCLEAR RIBONUCLEOPROTEIN PRP4"/>
    <property type="match status" value="1"/>
</dbReference>
<dbReference type="PRINTS" id="PR00320">
    <property type="entry name" value="GPROTEINBRPT"/>
</dbReference>
<evidence type="ECO:0000313" key="7">
    <source>
        <dbReference type="Proteomes" id="UP000597762"/>
    </source>
</evidence>
<evidence type="ECO:0000313" key="6">
    <source>
        <dbReference type="EMBL" id="CAE1297982.1"/>
    </source>
</evidence>
<dbReference type="SMART" id="SM00320">
    <property type="entry name" value="WD40"/>
    <property type="match status" value="7"/>
</dbReference>
<dbReference type="SUPFAM" id="SSF50978">
    <property type="entry name" value="WD40 repeat-like"/>
    <property type="match status" value="1"/>
</dbReference>
<feature type="repeat" description="WD" evidence="4">
    <location>
        <begin position="292"/>
        <end position="333"/>
    </location>
</feature>
<keyword evidence="5" id="KW-1133">Transmembrane helix</keyword>
<evidence type="ECO:0000256" key="1">
    <source>
        <dbReference type="ARBA" id="ARBA00022574"/>
    </source>
</evidence>
<evidence type="ECO:0000256" key="2">
    <source>
        <dbReference type="ARBA" id="ARBA00022737"/>
    </source>
</evidence>
<feature type="repeat" description="WD" evidence="4">
    <location>
        <begin position="204"/>
        <end position="246"/>
    </location>
</feature>
<dbReference type="InterPro" id="IPR051983">
    <property type="entry name" value="WSB_SOCS-box_domain"/>
</dbReference>
<reference evidence="6" key="1">
    <citation type="submission" date="2021-01" db="EMBL/GenBank/DDBJ databases">
        <authorList>
            <person name="Li R."/>
            <person name="Bekaert M."/>
        </authorList>
    </citation>
    <scope>NUCLEOTIDE SEQUENCE</scope>
    <source>
        <strain evidence="6">Farmed</strain>
    </source>
</reference>
<keyword evidence="5" id="KW-0472">Membrane</keyword>
<dbReference type="Proteomes" id="UP000597762">
    <property type="component" value="Unassembled WGS sequence"/>
</dbReference>
<keyword evidence="1 4" id="KW-0853">WD repeat</keyword>
<accession>A0A812D9R3</accession>
<dbReference type="Pfam" id="PF00400">
    <property type="entry name" value="WD40"/>
    <property type="match status" value="4"/>
</dbReference>
<dbReference type="PROSITE" id="PS50082">
    <property type="entry name" value="WD_REPEATS_2"/>
    <property type="match status" value="3"/>
</dbReference>
<keyword evidence="2" id="KW-0677">Repeat</keyword>
<name>A0A812D9R3_ACAPH</name>
<dbReference type="Gene3D" id="2.130.10.10">
    <property type="entry name" value="YVTN repeat-like/Quinoprotein amine dehydrogenase"/>
    <property type="match status" value="2"/>
</dbReference>
<sequence length="682" mass="78135">MKLVEWIKALTFFFQVLTFSFLFCFLFHSFLFFSFPLLSFPPFLLLFPTHLISLPLFFLMVNYEDIGQAPQCDYLRSEYAELRSRSNGNRSVAWSPDGSYFAWSCGRGYVYLYKWDSNQNKILRSSADSKATLSKQRIFDCGESVWSLAFSTLPEPDSSKQEVSSTHFRPRHINFKKYLTLAIGVNSGRIQLWNCHNGNLLCLLDDHTKLVRCLNFAPDGSQILVSGSNDGTLKLWDLDDDGNMTHTLHTPLKNIVYCCKFSPGARYLAACGEKRLVMIWKMKKPYEIFHRLAGHQNDVVSCDFSPDGVLLATASYDTRVIIWDIHEGRALRELGHLFPSPRPIFAGGCNSYYVRSVTFSRLGTYLGTVADDGYVRMWNLLSTSEDPESIAMVTNGLCCGFSPTGQVLAVGTRSGCVYFYTSQQRVPSLQHKCRQVIRKQRLANAFLPDDNMEDSDELCPSDGLKLSVPFYPQRYSWDCGLACSCMVLRFLDKNCNTVYSSDLKWLQCKESVWTIHLALLMKLHDVRHHFCTITLGVDKNYAKQSYYKDHFSEDERQVNQLFENAEEKGISLEKRSVELAEILEHLLEGNILICLIDYSVLACTGCFKEKEGCTLLKCFGNCINYYQGHFIVVCGYNKVKKLIYYMNPNDSHEEICSCSMELFDIARKRYGTDEDLLFIYKD</sequence>
<dbReference type="EMBL" id="CAHIKZ030003250">
    <property type="protein sequence ID" value="CAE1297982.1"/>
    <property type="molecule type" value="Genomic_DNA"/>
</dbReference>
<organism evidence="6 7">
    <name type="scientific">Acanthosepion pharaonis</name>
    <name type="common">Pharaoh cuttlefish</name>
    <name type="synonym">Sepia pharaonis</name>
    <dbReference type="NCBI Taxonomy" id="158019"/>
    <lineage>
        <taxon>Eukaryota</taxon>
        <taxon>Metazoa</taxon>
        <taxon>Spiralia</taxon>
        <taxon>Lophotrochozoa</taxon>
        <taxon>Mollusca</taxon>
        <taxon>Cephalopoda</taxon>
        <taxon>Coleoidea</taxon>
        <taxon>Decapodiformes</taxon>
        <taxon>Sepiida</taxon>
        <taxon>Sepiina</taxon>
        <taxon>Sepiidae</taxon>
        <taxon>Acanthosepion</taxon>
    </lineage>
</organism>
<dbReference type="PROSITE" id="PS50294">
    <property type="entry name" value="WD_REPEATS_REGION"/>
    <property type="match status" value="2"/>
</dbReference>
<dbReference type="InterPro" id="IPR036322">
    <property type="entry name" value="WD40_repeat_dom_sf"/>
</dbReference>
<feature type="repeat" description="WD" evidence="4">
    <location>
        <begin position="354"/>
        <end position="380"/>
    </location>
</feature>
<feature type="transmembrane region" description="Helical" evidence="5">
    <location>
        <begin position="43"/>
        <end position="63"/>
    </location>
</feature>
<dbReference type="InterPro" id="IPR020472">
    <property type="entry name" value="WD40_PAC1"/>
</dbReference>
<protein>
    <submittedName>
        <fullName evidence="6">WSB1</fullName>
    </submittedName>
</protein>
<evidence type="ECO:0000256" key="4">
    <source>
        <dbReference type="PROSITE-ProRule" id="PRU00221"/>
    </source>
</evidence>